<dbReference type="PANTHER" id="PTHR11839:SF18">
    <property type="entry name" value="NUDIX HYDROLASE DOMAIN-CONTAINING PROTEIN"/>
    <property type="match status" value="1"/>
</dbReference>
<dbReference type="CDD" id="cd03424">
    <property type="entry name" value="NUDIX_ADPRase_Nudt5_UGPPase_Nudt14"/>
    <property type="match status" value="1"/>
</dbReference>
<dbReference type="InterPro" id="IPR020084">
    <property type="entry name" value="NUDIX_hydrolase_CS"/>
</dbReference>
<name>A0ABY8QJU4_9RHOB</name>
<evidence type="ECO:0000259" key="9">
    <source>
        <dbReference type="PROSITE" id="PS51462"/>
    </source>
</evidence>
<dbReference type="InterPro" id="IPR015797">
    <property type="entry name" value="NUDIX_hydrolase-like_dom_sf"/>
</dbReference>
<evidence type="ECO:0000313" key="10">
    <source>
        <dbReference type="EMBL" id="WGW04283.1"/>
    </source>
</evidence>
<sequence>MDHWKVLKKETVFEAPPYLRVSRQRIALPDGRQIDDFYQIHLRPFAIVVPFLDDGRVLTTRQYKHGPGRVCLNFPGGFIDTGEVPQQAAAREMLEETGYQAAHWLALGDYVDNGNQLGCQGSYFLATGCRKVQAPDNNDLEDMREELHSPEALDRALWSGDFAITHGAAAWAFARLAMAQGKMPPV</sequence>
<feature type="domain" description="Nudix hydrolase" evidence="9">
    <location>
        <begin position="41"/>
        <end position="170"/>
    </location>
</feature>
<dbReference type="PROSITE" id="PS00893">
    <property type="entry name" value="NUDIX_BOX"/>
    <property type="match status" value="1"/>
</dbReference>
<keyword evidence="11" id="KW-1185">Reference proteome</keyword>
<evidence type="ECO:0000256" key="8">
    <source>
        <dbReference type="RuleBase" id="RU003476"/>
    </source>
</evidence>
<comment type="cofactor">
    <cofactor evidence="2">
        <name>Mg(2+)</name>
        <dbReference type="ChEBI" id="CHEBI:18420"/>
    </cofactor>
</comment>
<gene>
    <name evidence="10" type="ORF">QF118_01720</name>
</gene>
<evidence type="ECO:0000313" key="11">
    <source>
        <dbReference type="Proteomes" id="UP001241605"/>
    </source>
</evidence>
<protein>
    <recommendedName>
        <fullName evidence="4">GDP-mannose pyrophosphatase</fullName>
    </recommendedName>
    <alternativeName>
        <fullName evidence="6">GDP-mannose hydrolase</fullName>
    </alternativeName>
    <alternativeName>
        <fullName evidence="7">GDPMK</fullName>
    </alternativeName>
</protein>
<keyword evidence="5 8" id="KW-0378">Hydrolase</keyword>
<evidence type="ECO:0000256" key="1">
    <source>
        <dbReference type="ARBA" id="ARBA00000847"/>
    </source>
</evidence>
<evidence type="ECO:0000256" key="6">
    <source>
        <dbReference type="ARBA" id="ARBA00032162"/>
    </source>
</evidence>
<organism evidence="10 11">
    <name type="scientific">Tropicibacter oceani</name>
    <dbReference type="NCBI Taxonomy" id="3058420"/>
    <lineage>
        <taxon>Bacteria</taxon>
        <taxon>Pseudomonadati</taxon>
        <taxon>Pseudomonadota</taxon>
        <taxon>Alphaproteobacteria</taxon>
        <taxon>Rhodobacterales</taxon>
        <taxon>Roseobacteraceae</taxon>
        <taxon>Tropicibacter</taxon>
    </lineage>
</organism>
<dbReference type="Pfam" id="PF00293">
    <property type="entry name" value="NUDIX"/>
    <property type="match status" value="1"/>
</dbReference>
<dbReference type="Gene3D" id="3.90.79.10">
    <property type="entry name" value="Nucleoside Triphosphate Pyrophosphohydrolase"/>
    <property type="match status" value="1"/>
</dbReference>
<accession>A0ABY8QJU4</accession>
<dbReference type="PRINTS" id="PR00502">
    <property type="entry name" value="NUDIXFAMILY"/>
</dbReference>
<reference evidence="10 11" key="1">
    <citation type="submission" date="2023-05" db="EMBL/GenBank/DDBJ databases">
        <title>YMD87, complete Genome.</title>
        <authorList>
            <person name="Zhang J."/>
            <person name="Xu X."/>
        </authorList>
    </citation>
    <scope>NUCLEOTIDE SEQUENCE [LARGE SCALE GENOMIC DNA]</scope>
    <source>
        <strain evidence="10 11">YMD87</strain>
    </source>
</reference>
<dbReference type="SUPFAM" id="SSF55811">
    <property type="entry name" value="Nudix"/>
    <property type="match status" value="1"/>
</dbReference>
<dbReference type="PANTHER" id="PTHR11839">
    <property type="entry name" value="UDP/ADP-SUGAR PYROPHOSPHATASE"/>
    <property type="match status" value="1"/>
</dbReference>
<comment type="catalytic activity">
    <reaction evidence="1">
        <text>GDP-alpha-D-mannose + H2O = alpha-D-mannose 1-phosphate + GMP + 2 H(+)</text>
        <dbReference type="Rhea" id="RHEA:27978"/>
        <dbReference type="ChEBI" id="CHEBI:15377"/>
        <dbReference type="ChEBI" id="CHEBI:15378"/>
        <dbReference type="ChEBI" id="CHEBI:57527"/>
        <dbReference type="ChEBI" id="CHEBI:58115"/>
        <dbReference type="ChEBI" id="CHEBI:58409"/>
    </reaction>
</comment>
<evidence type="ECO:0000256" key="2">
    <source>
        <dbReference type="ARBA" id="ARBA00001946"/>
    </source>
</evidence>
<dbReference type="EMBL" id="CP124616">
    <property type="protein sequence ID" value="WGW04283.1"/>
    <property type="molecule type" value="Genomic_DNA"/>
</dbReference>
<dbReference type="Proteomes" id="UP001241605">
    <property type="component" value="Chromosome"/>
</dbReference>
<evidence type="ECO:0000256" key="5">
    <source>
        <dbReference type="ARBA" id="ARBA00022801"/>
    </source>
</evidence>
<dbReference type="GO" id="GO:0016787">
    <property type="term" value="F:hydrolase activity"/>
    <property type="evidence" value="ECO:0007669"/>
    <property type="project" value="UniProtKB-KW"/>
</dbReference>
<evidence type="ECO:0000256" key="7">
    <source>
        <dbReference type="ARBA" id="ARBA00032272"/>
    </source>
</evidence>
<proteinExistence type="inferred from homology"/>
<dbReference type="PROSITE" id="PS51462">
    <property type="entry name" value="NUDIX"/>
    <property type="match status" value="1"/>
</dbReference>
<evidence type="ECO:0000256" key="4">
    <source>
        <dbReference type="ARBA" id="ARBA00016377"/>
    </source>
</evidence>
<comment type="similarity">
    <text evidence="3">Belongs to the Nudix hydrolase family. NudK subfamily.</text>
</comment>
<dbReference type="InterPro" id="IPR000086">
    <property type="entry name" value="NUDIX_hydrolase_dom"/>
</dbReference>
<dbReference type="RefSeq" id="WP_282300913.1">
    <property type="nucleotide sequence ID" value="NZ_CP124616.1"/>
</dbReference>
<dbReference type="InterPro" id="IPR020476">
    <property type="entry name" value="Nudix_hydrolase"/>
</dbReference>
<evidence type="ECO:0000256" key="3">
    <source>
        <dbReference type="ARBA" id="ARBA00007275"/>
    </source>
</evidence>